<evidence type="ECO:0000256" key="1">
    <source>
        <dbReference type="SAM" id="MobiDB-lite"/>
    </source>
</evidence>
<protein>
    <submittedName>
        <fullName evidence="2">Uncharacterized protein</fullName>
    </submittedName>
</protein>
<proteinExistence type="predicted"/>
<reference evidence="2" key="1">
    <citation type="submission" date="2019-07" db="EMBL/GenBank/DDBJ databases">
        <authorList>
            <person name="Dittberner H."/>
        </authorList>
    </citation>
    <scope>NUCLEOTIDE SEQUENCE [LARGE SCALE GENOMIC DNA]</scope>
</reference>
<evidence type="ECO:0000313" key="2">
    <source>
        <dbReference type="EMBL" id="VVB16211.1"/>
    </source>
</evidence>
<dbReference type="Proteomes" id="UP000489600">
    <property type="component" value="Unassembled WGS sequence"/>
</dbReference>
<comment type="caution">
    <text evidence="2">The sequence shown here is derived from an EMBL/GenBank/DDBJ whole genome shotgun (WGS) entry which is preliminary data.</text>
</comment>
<evidence type="ECO:0000313" key="3">
    <source>
        <dbReference type="Proteomes" id="UP000489600"/>
    </source>
</evidence>
<dbReference type="OrthoDB" id="1739548at2759"/>
<feature type="region of interest" description="Disordered" evidence="1">
    <location>
        <begin position="45"/>
        <end position="66"/>
    </location>
</feature>
<gene>
    <name evidence="2" type="ORF">ANE_LOCUS26655</name>
</gene>
<organism evidence="2 3">
    <name type="scientific">Arabis nemorensis</name>
    <dbReference type="NCBI Taxonomy" id="586526"/>
    <lineage>
        <taxon>Eukaryota</taxon>
        <taxon>Viridiplantae</taxon>
        <taxon>Streptophyta</taxon>
        <taxon>Embryophyta</taxon>
        <taxon>Tracheophyta</taxon>
        <taxon>Spermatophyta</taxon>
        <taxon>Magnoliopsida</taxon>
        <taxon>eudicotyledons</taxon>
        <taxon>Gunneridae</taxon>
        <taxon>Pentapetalae</taxon>
        <taxon>rosids</taxon>
        <taxon>malvids</taxon>
        <taxon>Brassicales</taxon>
        <taxon>Brassicaceae</taxon>
        <taxon>Arabideae</taxon>
        <taxon>Arabis</taxon>
    </lineage>
</organism>
<dbReference type="AlphaFoldDB" id="A0A565CRK7"/>
<dbReference type="EMBL" id="CABITT030000008">
    <property type="protein sequence ID" value="VVB16211.1"/>
    <property type="molecule type" value="Genomic_DNA"/>
</dbReference>
<sequence length="84" mass="9428">MQAIVYSGNVLALYVTKPHGFKYKSGMFVFLISQNSNEPLGVRSRFTKTCEPPQSAAKPKPNSLMRMETTTSDVNHHIEKSQIL</sequence>
<accession>A0A565CRK7</accession>
<name>A0A565CRK7_9BRAS</name>
<keyword evidence="3" id="KW-1185">Reference proteome</keyword>